<feature type="region of interest" description="Disordered" evidence="1">
    <location>
        <begin position="27"/>
        <end position="53"/>
    </location>
</feature>
<organism evidence="3 4">
    <name type="scientific">Treponema bryantii</name>
    <dbReference type="NCBI Taxonomy" id="163"/>
    <lineage>
        <taxon>Bacteria</taxon>
        <taxon>Pseudomonadati</taxon>
        <taxon>Spirochaetota</taxon>
        <taxon>Spirochaetia</taxon>
        <taxon>Spirochaetales</taxon>
        <taxon>Treponemataceae</taxon>
        <taxon>Treponema</taxon>
    </lineage>
</organism>
<proteinExistence type="predicted"/>
<sequence length="900" mass="103708">MKKLVYSLSLLLLSCFVISCNKEQEKQVEQTPVETPAPKEIKKSEPEKPKAPKKAAFDSIYDFKGKELSTSAFHTDAHKDFLDDPMEFKEVPTQNITEGQTAVVASKVCKFYPEEAFNIEGKTASLNENIEELGEAVPFGTIIKIGEKLLNKNPVNDYSQQMFNFQDNWNWFYPAEWEGRKGYVFGSDLYGFRDTIENNRISAMLYQTGGVFDSFYPISGYTPLEKNVLESLENNRLAMQKVLPAKYVGSDDMIDCYNNLKYNKSIPIFITTDLAAHSQHLIFDRMLQYTEEEYFLPQMLELTNGFIEALSARTDAPEQIREQAIQYFQVPKAIIESSPEKVKTDNWYNPIIYQEKSSDEIQTMLSVYPEAVQNDYSLVMNAMPGKEAIFGEDEDFTQYKPRGHYTKNKLLETYFRATMWYGHLHFTITKPRENQPTPEEILQKEAVITLIVDTIQKDGDLYIKWSNLFNPITSLIGMSDDLSFDDICPLWKDQNITDYSEWAANRDNIVAFMSLCNEKLRPPAISGQSVFQMYSEVDEESGLPSVPMGWRLFGQRFTYDSLVHEKVSPPRFMPRDIVRGLDIMKAFGSKTADALLEKTDYATMPGLKDILDSFETSFAEYDSDFWNKTYYNQVLYQVKTQATFEQGAGFYFTESPAWNIKSQIAAHGTWAELRHDTILYVKQVAAERAGDGDFEPTYRTEPLPKPVHYIEPNLPFWEGSIASVANLMTIYDQYDLLDDETKYVLENLSALYNRILMIVRLEAENQPVAYNDIEWIPTIISSLNRLIMIHTNGGYSEDNDQLKMACIADVYTNNEFKVCLEVGVANPVRLYVPLNNSQGGKRIAIGYGFSYVEFTHDMTDRMTDEQWKDIVYKQKKDITDYMPFWEKECFVKESEIPAFR</sequence>
<name>A0A1H9GP75_9SPIR</name>
<accession>A0A1H9GP75</accession>
<evidence type="ECO:0000313" key="3">
    <source>
        <dbReference type="EMBL" id="SEQ51896.1"/>
    </source>
</evidence>
<gene>
    <name evidence="3" type="ORF">SAMN04487977_10584</name>
</gene>
<keyword evidence="4" id="KW-1185">Reference proteome</keyword>
<dbReference type="Pfam" id="PF11369">
    <property type="entry name" value="DUF3160"/>
    <property type="match status" value="1"/>
</dbReference>
<evidence type="ECO:0000256" key="1">
    <source>
        <dbReference type="SAM" id="MobiDB-lite"/>
    </source>
</evidence>
<dbReference type="RefSeq" id="WP_074643778.1">
    <property type="nucleotide sequence ID" value="NZ_FOFU01000005.1"/>
</dbReference>
<protein>
    <recommendedName>
        <fullName evidence="5">YARHG domain-containing protein</fullName>
    </recommendedName>
</protein>
<keyword evidence="2" id="KW-0732">Signal</keyword>
<dbReference type="OrthoDB" id="353549at2"/>
<feature type="compositionally biased region" description="Basic and acidic residues" evidence="1">
    <location>
        <begin position="37"/>
        <end position="50"/>
    </location>
</feature>
<feature type="chain" id="PRO_5010303948" description="YARHG domain-containing protein" evidence="2">
    <location>
        <begin position="20"/>
        <end position="900"/>
    </location>
</feature>
<dbReference type="PROSITE" id="PS51257">
    <property type="entry name" value="PROKAR_LIPOPROTEIN"/>
    <property type="match status" value="1"/>
</dbReference>
<evidence type="ECO:0008006" key="5">
    <source>
        <dbReference type="Google" id="ProtNLM"/>
    </source>
</evidence>
<dbReference type="Proteomes" id="UP000182360">
    <property type="component" value="Unassembled WGS sequence"/>
</dbReference>
<dbReference type="SMART" id="SM01325">
    <property type="entry name" value="DUF3160"/>
    <property type="match status" value="1"/>
</dbReference>
<reference evidence="3 4" key="1">
    <citation type="submission" date="2016-10" db="EMBL/GenBank/DDBJ databases">
        <authorList>
            <person name="de Groot N.N."/>
        </authorList>
    </citation>
    <scope>NUCLEOTIDE SEQUENCE [LARGE SCALE GENOMIC DNA]</scope>
    <source>
        <strain evidence="3 4">B25</strain>
    </source>
</reference>
<dbReference type="InterPro" id="IPR022601">
    <property type="entry name" value="DUF3160"/>
</dbReference>
<evidence type="ECO:0000313" key="4">
    <source>
        <dbReference type="Proteomes" id="UP000182360"/>
    </source>
</evidence>
<evidence type="ECO:0000256" key="2">
    <source>
        <dbReference type="SAM" id="SignalP"/>
    </source>
</evidence>
<dbReference type="AlphaFoldDB" id="A0A1H9GP75"/>
<dbReference type="EMBL" id="FOFU01000005">
    <property type="protein sequence ID" value="SEQ51896.1"/>
    <property type="molecule type" value="Genomic_DNA"/>
</dbReference>
<feature type="signal peptide" evidence="2">
    <location>
        <begin position="1"/>
        <end position="19"/>
    </location>
</feature>